<name>A0ABM3HEK4_9MYRT</name>
<evidence type="ECO:0000256" key="4">
    <source>
        <dbReference type="SAM" id="MobiDB-lite"/>
    </source>
</evidence>
<reference evidence="7" key="1">
    <citation type="submission" date="2025-08" db="UniProtKB">
        <authorList>
            <consortium name="RefSeq"/>
        </authorList>
    </citation>
    <scope>IDENTIFICATION</scope>
    <source>
        <tissue evidence="7">Leaf</tissue>
    </source>
</reference>
<organism evidence="6 7">
    <name type="scientific">Rhodamnia argentea</name>
    <dbReference type="NCBI Taxonomy" id="178133"/>
    <lineage>
        <taxon>Eukaryota</taxon>
        <taxon>Viridiplantae</taxon>
        <taxon>Streptophyta</taxon>
        <taxon>Embryophyta</taxon>
        <taxon>Tracheophyta</taxon>
        <taxon>Spermatophyta</taxon>
        <taxon>Magnoliopsida</taxon>
        <taxon>eudicotyledons</taxon>
        <taxon>Gunneridae</taxon>
        <taxon>Pentapetalae</taxon>
        <taxon>rosids</taxon>
        <taxon>malvids</taxon>
        <taxon>Myrtales</taxon>
        <taxon>Myrtaceae</taxon>
        <taxon>Myrtoideae</taxon>
        <taxon>Myrteae</taxon>
        <taxon>Australasian group</taxon>
        <taxon>Rhodamnia</taxon>
    </lineage>
</organism>
<evidence type="ECO:0000256" key="1">
    <source>
        <dbReference type="ARBA" id="ARBA00023054"/>
    </source>
</evidence>
<keyword evidence="6" id="KW-1185">Reference proteome</keyword>
<feature type="domain" description="NAB" evidence="5">
    <location>
        <begin position="49"/>
        <end position="129"/>
    </location>
</feature>
<gene>
    <name evidence="7" type="primary">LOC115747457</name>
</gene>
<feature type="compositionally biased region" description="Low complexity" evidence="4">
    <location>
        <begin position="135"/>
        <end position="146"/>
    </location>
</feature>
<dbReference type="Proteomes" id="UP000827889">
    <property type="component" value="Chromosome 5"/>
</dbReference>
<evidence type="ECO:0000259" key="5">
    <source>
        <dbReference type="PROSITE" id="PS51774"/>
    </source>
</evidence>
<accession>A0ABM3HEK4</accession>
<dbReference type="InterPro" id="IPR011684">
    <property type="entry name" value="NAB"/>
</dbReference>
<evidence type="ECO:0000256" key="3">
    <source>
        <dbReference type="SAM" id="Coils"/>
    </source>
</evidence>
<dbReference type="PANTHER" id="PTHR32258:SF32">
    <property type="entry name" value="PROTEIN NETWORKED 1D"/>
    <property type="match status" value="1"/>
</dbReference>
<dbReference type="InterPro" id="IPR051861">
    <property type="entry name" value="NET_actin-binding_domain"/>
</dbReference>
<dbReference type="RefSeq" id="XP_048135024.1">
    <property type="nucleotide sequence ID" value="XM_048279067.1"/>
</dbReference>
<protein>
    <submittedName>
        <fullName evidence="7">Protein NETWORKED 3C-like</fullName>
    </submittedName>
</protein>
<dbReference type="PANTHER" id="PTHR32258">
    <property type="entry name" value="PROTEIN NETWORKED 4A"/>
    <property type="match status" value="1"/>
</dbReference>
<feature type="region of interest" description="Disordered" evidence="4">
    <location>
        <begin position="1"/>
        <end position="25"/>
    </location>
</feature>
<feature type="coiled-coil region" evidence="3">
    <location>
        <begin position="242"/>
        <end position="276"/>
    </location>
</feature>
<proteinExistence type="inferred from homology"/>
<evidence type="ECO:0000313" key="7">
    <source>
        <dbReference type="RefSeq" id="XP_048135024.1"/>
    </source>
</evidence>
<feature type="region of interest" description="Disordered" evidence="4">
    <location>
        <begin position="130"/>
        <end position="165"/>
    </location>
</feature>
<dbReference type="GeneID" id="115747457"/>
<evidence type="ECO:0000313" key="6">
    <source>
        <dbReference type="Proteomes" id="UP000827889"/>
    </source>
</evidence>
<keyword evidence="1 3" id="KW-0175">Coiled coil</keyword>
<sequence length="313" mass="35352">MPMENEGGAPGSPRGEDRGLPRPRSPPPSLWLHAALFGLCHLHRCFFAFSSSNPSNSGDVSHCRSANSRADVDAKTQRMLHLMQGDGETFAERAEMYYTRRPELTETLKDWHKSYSSLARRHDKLRSHYVQVVTSSRSESSSSSPSNRAEHAESELSRCPGRAENSLGSAIQTVQAESYPEDQDPMVETVELDLRTCVTNGSPGTTCLKVARERKEKEEIEETRAIRKEALEGLMTAYEWMQAELIRRNEEKREKIMELSSQINLLMSENAELKNRSPECDVGAEQKREPKESLLSKPKGYILKKFSGWFSSN</sequence>
<dbReference type="PROSITE" id="PS51774">
    <property type="entry name" value="NAB"/>
    <property type="match status" value="1"/>
</dbReference>
<comment type="similarity">
    <text evidence="2">Belongs to the NET family.</text>
</comment>
<dbReference type="Pfam" id="PF07765">
    <property type="entry name" value="KIP1"/>
    <property type="match status" value="1"/>
</dbReference>
<evidence type="ECO:0000256" key="2">
    <source>
        <dbReference type="ARBA" id="ARBA00038006"/>
    </source>
</evidence>